<dbReference type="EMBL" id="BAABKQ010000001">
    <property type="protein sequence ID" value="GAA4807236.1"/>
    <property type="molecule type" value="Genomic_DNA"/>
</dbReference>
<keyword evidence="2" id="KW-1185">Reference proteome</keyword>
<protein>
    <recommendedName>
        <fullName evidence="3">DUF2273 domain-containing protein</fullName>
    </recommendedName>
</protein>
<sequence length="59" mass="5664">MSTAAVGLIAGLLLAIAATTGGIVGFIVAVILGAIGLAVGAHHDGAIDITAVWRGRGRG</sequence>
<gene>
    <name evidence="1" type="ORF">GCM10023353_08290</name>
</gene>
<reference evidence="2" key="1">
    <citation type="journal article" date="2019" name="Int. J. Syst. Evol. Microbiol.">
        <title>The Global Catalogue of Microorganisms (GCM) 10K type strain sequencing project: providing services to taxonomists for standard genome sequencing and annotation.</title>
        <authorList>
            <consortium name="The Broad Institute Genomics Platform"/>
            <consortium name="The Broad Institute Genome Sequencing Center for Infectious Disease"/>
            <person name="Wu L."/>
            <person name="Ma J."/>
        </authorList>
    </citation>
    <scope>NUCLEOTIDE SEQUENCE [LARGE SCALE GENOMIC DNA]</scope>
    <source>
        <strain evidence="2">JCM 18542</strain>
    </source>
</reference>
<evidence type="ECO:0008006" key="3">
    <source>
        <dbReference type="Google" id="ProtNLM"/>
    </source>
</evidence>
<proteinExistence type="predicted"/>
<organism evidence="1 2">
    <name type="scientific">Tomitella cavernea</name>
    <dbReference type="NCBI Taxonomy" id="1387982"/>
    <lineage>
        <taxon>Bacteria</taxon>
        <taxon>Bacillati</taxon>
        <taxon>Actinomycetota</taxon>
        <taxon>Actinomycetes</taxon>
        <taxon>Mycobacteriales</taxon>
        <taxon>Tomitella</taxon>
    </lineage>
</organism>
<dbReference type="RefSeq" id="WP_200170969.1">
    <property type="nucleotide sequence ID" value="NZ_BAABKQ010000001.1"/>
</dbReference>
<comment type="caution">
    <text evidence="1">The sequence shown here is derived from an EMBL/GenBank/DDBJ whole genome shotgun (WGS) entry which is preliminary data.</text>
</comment>
<name>A0ABP9CAF3_9ACTN</name>
<dbReference type="Proteomes" id="UP001500839">
    <property type="component" value="Unassembled WGS sequence"/>
</dbReference>
<evidence type="ECO:0000313" key="2">
    <source>
        <dbReference type="Proteomes" id="UP001500839"/>
    </source>
</evidence>
<accession>A0ABP9CAF3</accession>
<evidence type="ECO:0000313" key="1">
    <source>
        <dbReference type="EMBL" id="GAA4807236.1"/>
    </source>
</evidence>